<dbReference type="Gene3D" id="1.10.443.10">
    <property type="entry name" value="Intergrase catalytic core"/>
    <property type="match status" value="1"/>
</dbReference>
<evidence type="ECO:0000256" key="1">
    <source>
        <dbReference type="ARBA" id="ARBA00023172"/>
    </source>
</evidence>
<sequence>MLKINHKVLEDLSTPDNVFDINENIIEAQQLFNEYFDIKSFNQTKDFESNIWSFTELINGQTYYFNFESFQPLLEFNSNLVVNECILALKCWIILHLDSKSPSVTYKLFSNLYSICRLTKGFQTNYENLIQLINSGKVYSRKNSRSNDYVTKAVAPETILRFINSFLSFSKFYTDLPIDPYYIQILENERAKIKSSTSNRDLPPPKDILVFKDCIEYFFITHQDQITDKLKFNKLTKFFPVILWWDITSIIPMRPSEFCLIKKDCLSLTENTLTFPRLKQRRNKKNRTELTYDTLPIPKELNGKITQYLQLTSEYESSEYLISFEAFKELTLKNIKSSINYEQKIFTREYLQKLIECFYMEVIKEEYNLEINHQLKPGDLRHIAIISLMMQGYDRVEIERLAGHFDLNTQYSYGNHMKFWIDTDIQRLTNQFILQNTENFVSPHGIQEYEKLYDDIAYSECNTYNRDASSNFIELNLGYCKDKTMPCPSFNWNFTGCYFCKHWGISLHELQETRELIITEISVIYKNIQKKINYLVGLYNLHHLDEFGKINPQLKTELRTTFDRIEYDKTSIARLQYLLGVEIDELK</sequence>
<protein>
    <recommendedName>
        <fullName evidence="4">Integrase</fullName>
    </recommendedName>
</protein>
<dbReference type="GO" id="GO:0006310">
    <property type="term" value="P:DNA recombination"/>
    <property type="evidence" value="ECO:0007669"/>
    <property type="project" value="UniProtKB-KW"/>
</dbReference>
<dbReference type="GO" id="GO:0015074">
    <property type="term" value="P:DNA integration"/>
    <property type="evidence" value="ECO:0007669"/>
    <property type="project" value="InterPro"/>
</dbReference>
<dbReference type="InterPro" id="IPR013762">
    <property type="entry name" value="Integrase-like_cat_sf"/>
</dbReference>
<dbReference type="Proteomes" id="UP000192743">
    <property type="component" value="Chromosome"/>
</dbReference>
<organism evidence="2 3">
    <name type="scientific">Bacillus thuringiensis Bt18247</name>
    <dbReference type="NCBI Taxonomy" id="1423143"/>
    <lineage>
        <taxon>Bacteria</taxon>
        <taxon>Bacillati</taxon>
        <taxon>Bacillota</taxon>
        <taxon>Bacilli</taxon>
        <taxon>Bacillales</taxon>
        <taxon>Bacillaceae</taxon>
        <taxon>Bacillus</taxon>
        <taxon>Bacillus cereus group</taxon>
    </lineage>
</organism>
<accession>A0A9W3SX90</accession>
<reference evidence="2 3" key="1">
    <citation type="submission" date="2016-02" db="EMBL/GenBank/DDBJ databases">
        <title>Comparative analysis of three nematocidal Bacillus thuringiensis strains.</title>
        <authorList>
            <person name="Hollensteiner J."/>
            <person name="Kloesener M."/>
            <person name="Bunk B."/>
            <person name="Sproeer C."/>
            <person name="Rosenstiel P."/>
            <person name="Schulte-Iserlohe R."/>
            <person name="Schulenburg H."/>
            <person name="Liesegang H."/>
        </authorList>
    </citation>
    <scope>NUCLEOTIDE SEQUENCE [LARGE SCALE GENOMIC DNA]</scope>
    <source>
        <strain evidence="2 3">Bt18247</strain>
    </source>
</reference>
<evidence type="ECO:0000313" key="3">
    <source>
        <dbReference type="Proteomes" id="UP000192743"/>
    </source>
</evidence>
<evidence type="ECO:0000313" key="2">
    <source>
        <dbReference type="EMBL" id="AOM13103.1"/>
    </source>
</evidence>
<dbReference type="CDD" id="cd00397">
    <property type="entry name" value="DNA_BRE_C"/>
    <property type="match status" value="1"/>
</dbReference>
<dbReference type="RefSeq" id="WP_061688026.1">
    <property type="nucleotide sequence ID" value="NZ_CP015250.1"/>
</dbReference>
<keyword evidence="1" id="KW-0233">DNA recombination</keyword>
<name>A0A9W3SX90_BACTU</name>
<dbReference type="SUPFAM" id="SSF56349">
    <property type="entry name" value="DNA breaking-rejoining enzymes"/>
    <property type="match status" value="1"/>
</dbReference>
<dbReference type="EMBL" id="CP015250">
    <property type="protein sequence ID" value="AOM13103.1"/>
    <property type="molecule type" value="Genomic_DNA"/>
</dbReference>
<gene>
    <name evidence="2" type="ORF">BTI247_47310</name>
</gene>
<dbReference type="GO" id="GO:0003677">
    <property type="term" value="F:DNA binding"/>
    <property type="evidence" value="ECO:0007669"/>
    <property type="project" value="InterPro"/>
</dbReference>
<proteinExistence type="predicted"/>
<dbReference type="AlphaFoldDB" id="A0A9W3SX90"/>
<evidence type="ECO:0008006" key="4">
    <source>
        <dbReference type="Google" id="ProtNLM"/>
    </source>
</evidence>
<dbReference type="InterPro" id="IPR011010">
    <property type="entry name" value="DNA_brk_join_enz"/>
</dbReference>